<dbReference type="Proteomes" id="UP000199211">
    <property type="component" value="Unassembled WGS sequence"/>
</dbReference>
<gene>
    <name evidence="1" type="ORF">SAMN04487868_112130</name>
</gene>
<evidence type="ECO:0000313" key="1">
    <source>
        <dbReference type="EMBL" id="SFL85895.1"/>
    </source>
</evidence>
<dbReference type="PIRSF" id="PIRSF028304">
    <property type="entry name" value="UCP028304"/>
    <property type="match status" value="1"/>
</dbReference>
<dbReference type="Pfam" id="PF05947">
    <property type="entry name" value="T6SS_TssF"/>
    <property type="match status" value="1"/>
</dbReference>
<dbReference type="PANTHER" id="PTHR35370">
    <property type="entry name" value="CYTOPLASMIC PROTEIN-RELATED-RELATED"/>
    <property type="match status" value="1"/>
</dbReference>
<dbReference type="NCBIfam" id="TIGR03359">
    <property type="entry name" value="VI_chp_6"/>
    <property type="match status" value="1"/>
</dbReference>
<proteinExistence type="predicted"/>
<accession>A0ABY1FQM6</accession>
<organism evidence="1 2">
    <name type="scientific">Marinobacter salarius</name>
    <dbReference type="NCBI Taxonomy" id="1420917"/>
    <lineage>
        <taxon>Bacteria</taxon>
        <taxon>Pseudomonadati</taxon>
        <taxon>Pseudomonadota</taxon>
        <taxon>Gammaproteobacteria</taxon>
        <taxon>Pseudomonadales</taxon>
        <taxon>Marinobacteraceae</taxon>
        <taxon>Marinobacter</taxon>
    </lineage>
</organism>
<sequence>MDGLAASFGSLTAPLLGVRGDGDTFPSGKKNSLCSDTFFPAGKVSPSPRPNFGVVVVMKLNRFYRDELSFLRLQGREFADAHPQLTRFLSEQSTDPDVERLLEGFAFLTGKLREKVEDEFPELTHSLLNMLWPNYLRPVPSCTIMRFDPQLHAISERQRVDRHTEIKSRPLGDATRQTQCRFRTCRAVDVFPVSVADAHAEHSREVSSVTVDLALHTDQPLSSLGLDNLRFYLGGESHISETLYLWLNHYLQRMELVVGDSVFSVPASQLKPVGFANDEALLPYPKNAYPGYRILQEFLSFPEAFRFVDIQGLKARLPAVQADEISLRFHFSRILPPDAKIRAENFQLYCTPAINLFTHEADPVDLNGRQTEYRIAPSSRSPEHYEVFSIEQVEGWLEGRSGRGEPRLYTAFESFQHEVERDRGRTALYYRVKARESVRGDGFDHYISFVRGDESECLNRQEAVSLTLTCTNRQLPHQLAVGEICMATETTPAFASFSNITRPTHTLRPTLDGSLLWTLISNLSLNYLSLLDVDALRTVLRVYDFRALVDRQAERVSQKRLAGILDIETTPVDRMVRGLPVRGIRSVMRLDQQSFASEGDLYLFGTVLSQFFALYASINAFHQLEVVNTDNQERYTWTLQQGQQPLM</sequence>
<dbReference type="EMBL" id="FOTV01000012">
    <property type="protein sequence ID" value="SFL85895.1"/>
    <property type="molecule type" value="Genomic_DNA"/>
</dbReference>
<dbReference type="PANTHER" id="PTHR35370:SF4">
    <property type="entry name" value="TYPE VI SECRETION SYSTEM BASEPLATE SUBUNIT TSSF"/>
    <property type="match status" value="1"/>
</dbReference>
<protein>
    <submittedName>
        <fullName evidence="1">Type VI secretion system protein ImpG</fullName>
    </submittedName>
</protein>
<name>A0ABY1FQM6_9GAMM</name>
<dbReference type="InterPro" id="IPR010272">
    <property type="entry name" value="T6SS_TssF"/>
</dbReference>
<reference evidence="1 2" key="1">
    <citation type="submission" date="2016-10" db="EMBL/GenBank/DDBJ databases">
        <authorList>
            <person name="Varghese N."/>
            <person name="Submissions S."/>
        </authorList>
    </citation>
    <scope>NUCLEOTIDE SEQUENCE [LARGE SCALE GENOMIC DNA]</scope>
    <source>
        <strain evidence="1 2">DSM 26291</strain>
    </source>
</reference>
<evidence type="ECO:0000313" key="2">
    <source>
        <dbReference type="Proteomes" id="UP000199211"/>
    </source>
</evidence>
<comment type="caution">
    <text evidence="1">The sequence shown here is derived from an EMBL/GenBank/DDBJ whole genome shotgun (WGS) entry which is preliminary data.</text>
</comment>
<keyword evidence="2" id="KW-1185">Reference proteome</keyword>